<dbReference type="InterPro" id="IPR009899">
    <property type="entry name" value="ArdA"/>
</dbReference>
<organism evidence="1 2">
    <name type="scientific">Amycolatopsis cihanbeyliensis</name>
    <dbReference type="NCBI Taxonomy" id="1128664"/>
    <lineage>
        <taxon>Bacteria</taxon>
        <taxon>Bacillati</taxon>
        <taxon>Actinomycetota</taxon>
        <taxon>Actinomycetes</taxon>
        <taxon>Pseudonocardiales</taxon>
        <taxon>Pseudonocardiaceae</taxon>
        <taxon>Amycolatopsis</taxon>
    </lineage>
</organism>
<dbReference type="RefSeq" id="WP_142000327.1">
    <property type="nucleotide sequence ID" value="NZ_VFML01000001.1"/>
</dbReference>
<comment type="caution">
    <text evidence="1">The sequence shown here is derived from an EMBL/GenBank/DDBJ whole genome shotgun (WGS) entry which is preliminary data.</text>
</comment>
<dbReference type="Gene3D" id="1.10.10.1190">
    <property type="entry name" value="Antirestriction protein ArdA, domain 3"/>
    <property type="match status" value="1"/>
</dbReference>
<dbReference type="InterPro" id="IPR041895">
    <property type="entry name" value="ArdA_dom1"/>
</dbReference>
<dbReference type="Proteomes" id="UP000320876">
    <property type="component" value="Unassembled WGS sequence"/>
</dbReference>
<dbReference type="AlphaFoldDB" id="A0A542DNK2"/>
<proteinExistence type="predicted"/>
<evidence type="ECO:0000313" key="2">
    <source>
        <dbReference type="Proteomes" id="UP000320876"/>
    </source>
</evidence>
<dbReference type="InterPro" id="IPR041893">
    <property type="entry name" value="ArdA_dom3"/>
</dbReference>
<keyword evidence="2" id="KW-1185">Reference proteome</keyword>
<dbReference type="Pfam" id="PF07275">
    <property type="entry name" value="ArdA"/>
    <property type="match status" value="1"/>
</dbReference>
<protein>
    <submittedName>
        <fullName evidence="1">Antirestriction protein</fullName>
    </submittedName>
</protein>
<reference evidence="1 2" key="1">
    <citation type="submission" date="2019-06" db="EMBL/GenBank/DDBJ databases">
        <title>Sequencing the genomes of 1000 actinobacteria strains.</title>
        <authorList>
            <person name="Klenk H.-P."/>
        </authorList>
    </citation>
    <scope>NUCLEOTIDE SEQUENCE [LARGE SCALE GENOMIC DNA]</scope>
    <source>
        <strain evidence="1 2">DSM 45679</strain>
    </source>
</reference>
<name>A0A542DNK2_AMYCI</name>
<dbReference type="OrthoDB" id="944647at2"/>
<gene>
    <name evidence="1" type="ORF">FB471_4483</name>
</gene>
<evidence type="ECO:0000313" key="1">
    <source>
        <dbReference type="EMBL" id="TQJ04678.1"/>
    </source>
</evidence>
<sequence length="175" mass="20010">MSDLPRIYAASLADYNCGHLHGVWIDIDETTDVDEVREKISAMLGDSLAVIYREAEVAEEYAIHDFDNFQGFEVHEFESLDRVVTLARLIAEHGKAFAVFAENLTSGEDIDDIESAFTDQFVGEMSLEDYAYDYVDECLDLPEIARSYFDYEKFARDLELSGDMIEIEGFVFHCR</sequence>
<accession>A0A542DNK2</accession>
<dbReference type="Gene3D" id="3.10.20.480">
    <property type="entry name" value="Antirestriction protein ArdA, domain 1"/>
    <property type="match status" value="1"/>
</dbReference>
<dbReference type="EMBL" id="VFML01000001">
    <property type="protein sequence ID" value="TQJ04678.1"/>
    <property type="molecule type" value="Genomic_DNA"/>
</dbReference>